<dbReference type="PRINTS" id="PR00253">
    <property type="entry name" value="GABAARECEPTR"/>
</dbReference>
<keyword evidence="10 11" id="KW-0407">Ion channel</keyword>
<accession>A0AA38M6U1</accession>
<proteinExistence type="inferred from homology"/>
<evidence type="ECO:0000256" key="2">
    <source>
        <dbReference type="ARBA" id="ARBA00004236"/>
    </source>
</evidence>
<dbReference type="CDD" id="cd18987">
    <property type="entry name" value="LGIC_ECD_anion"/>
    <property type="match status" value="1"/>
</dbReference>
<dbReference type="InterPro" id="IPR006202">
    <property type="entry name" value="Neur_chan_lig-bd"/>
</dbReference>
<dbReference type="Gene3D" id="2.70.170.10">
    <property type="entry name" value="Neurotransmitter-gated ion-channel ligand-binding domain"/>
    <property type="match status" value="1"/>
</dbReference>
<dbReference type="EMBL" id="JALNTZ010000007">
    <property type="protein sequence ID" value="KAJ3644767.1"/>
    <property type="molecule type" value="Genomic_DNA"/>
</dbReference>
<dbReference type="InterPro" id="IPR006028">
    <property type="entry name" value="GABAA/Glycine_rcpt"/>
</dbReference>
<comment type="caution">
    <text evidence="14">The sequence shown here is derived from an EMBL/GenBank/DDBJ whole genome shotgun (WGS) entry which is preliminary data.</text>
</comment>
<dbReference type="GO" id="GO:0004888">
    <property type="term" value="F:transmembrane signaling receptor activity"/>
    <property type="evidence" value="ECO:0007669"/>
    <property type="project" value="InterPro"/>
</dbReference>
<evidence type="ECO:0000256" key="5">
    <source>
        <dbReference type="ARBA" id="ARBA00022692"/>
    </source>
</evidence>
<dbReference type="GO" id="GO:0005886">
    <property type="term" value="C:plasma membrane"/>
    <property type="evidence" value="ECO:0007669"/>
    <property type="project" value="UniProtKB-SubCell"/>
</dbReference>
<dbReference type="InterPro" id="IPR036734">
    <property type="entry name" value="Neur_chan_lig-bd_sf"/>
</dbReference>
<dbReference type="InterPro" id="IPR036719">
    <property type="entry name" value="Neuro-gated_channel_TM_sf"/>
</dbReference>
<comment type="similarity">
    <text evidence="11">Belongs to the ligand-gated ion channel (TC 1.A.9) family.</text>
</comment>
<evidence type="ECO:0000259" key="12">
    <source>
        <dbReference type="Pfam" id="PF02931"/>
    </source>
</evidence>
<evidence type="ECO:0000256" key="1">
    <source>
        <dbReference type="ARBA" id="ARBA00004141"/>
    </source>
</evidence>
<dbReference type="PANTHER" id="PTHR18945">
    <property type="entry name" value="NEUROTRANSMITTER GATED ION CHANNEL"/>
    <property type="match status" value="1"/>
</dbReference>
<evidence type="ECO:0000256" key="3">
    <source>
        <dbReference type="ARBA" id="ARBA00022448"/>
    </source>
</evidence>
<dbReference type="InterPro" id="IPR006029">
    <property type="entry name" value="Neurotrans-gated_channel_TM"/>
</dbReference>
<feature type="transmembrane region" description="Helical" evidence="11">
    <location>
        <begin position="250"/>
        <end position="274"/>
    </location>
</feature>
<name>A0AA38M6U1_9CUCU</name>
<dbReference type="AlphaFoldDB" id="A0AA38M6U1"/>
<evidence type="ECO:0000256" key="7">
    <source>
        <dbReference type="ARBA" id="ARBA00022989"/>
    </source>
</evidence>
<dbReference type="Pfam" id="PF02931">
    <property type="entry name" value="Neur_chan_LBD"/>
    <property type="match status" value="1"/>
</dbReference>
<dbReference type="GO" id="GO:0005254">
    <property type="term" value="F:chloride channel activity"/>
    <property type="evidence" value="ECO:0007669"/>
    <property type="project" value="UniProtKB-ARBA"/>
</dbReference>
<reference evidence="14" key="1">
    <citation type="journal article" date="2023" name="G3 (Bethesda)">
        <title>Whole genome assemblies of Zophobas morio and Tenebrio molitor.</title>
        <authorList>
            <person name="Kaur S."/>
            <person name="Stinson S.A."/>
            <person name="diCenzo G.C."/>
        </authorList>
    </citation>
    <scope>NUCLEOTIDE SEQUENCE</scope>
    <source>
        <strain evidence="14">QUZm001</strain>
    </source>
</reference>
<keyword evidence="6 11" id="KW-0732">Signal</keyword>
<evidence type="ECO:0000256" key="10">
    <source>
        <dbReference type="ARBA" id="ARBA00023303"/>
    </source>
</evidence>
<dbReference type="PRINTS" id="PR00252">
    <property type="entry name" value="NRIONCHANNEL"/>
</dbReference>
<dbReference type="InterPro" id="IPR006201">
    <property type="entry name" value="Neur_channel"/>
</dbReference>
<keyword evidence="4" id="KW-1003">Cell membrane</keyword>
<gene>
    <name evidence="14" type="ORF">Zmor_022472</name>
</gene>
<evidence type="ECO:0000313" key="15">
    <source>
        <dbReference type="Proteomes" id="UP001168821"/>
    </source>
</evidence>
<comment type="subcellular location">
    <subcellularLocation>
        <location evidence="2">Cell membrane</location>
    </subcellularLocation>
    <subcellularLocation>
        <location evidence="1">Membrane</location>
        <topology evidence="1">Multi-pass membrane protein</topology>
    </subcellularLocation>
</comment>
<evidence type="ECO:0000256" key="8">
    <source>
        <dbReference type="ARBA" id="ARBA00023065"/>
    </source>
</evidence>
<dbReference type="Gene3D" id="1.20.58.390">
    <property type="entry name" value="Neurotransmitter-gated ion-channel transmembrane domain"/>
    <property type="match status" value="1"/>
</dbReference>
<keyword evidence="9 11" id="KW-0472">Membrane</keyword>
<keyword evidence="8 11" id="KW-0406">Ion transport</keyword>
<evidence type="ECO:0000256" key="4">
    <source>
        <dbReference type="ARBA" id="ARBA00022475"/>
    </source>
</evidence>
<keyword evidence="15" id="KW-1185">Reference proteome</keyword>
<dbReference type="GO" id="GO:0005230">
    <property type="term" value="F:extracellular ligand-gated monoatomic ion channel activity"/>
    <property type="evidence" value="ECO:0007669"/>
    <property type="project" value="InterPro"/>
</dbReference>
<dbReference type="Pfam" id="PF02932">
    <property type="entry name" value="Neur_chan_memb"/>
    <property type="match status" value="1"/>
</dbReference>
<evidence type="ECO:0000259" key="13">
    <source>
        <dbReference type="Pfam" id="PF02932"/>
    </source>
</evidence>
<feature type="transmembrane region" description="Helical" evidence="11">
    <location>
        <begin position="283"/>
        <end position="300"/>
    </location>
</feature>
<dbReference type="InterPro" id="IPR018000">
    <property type="entry name" value="Neurotransmitter_ion_chnl_CS"/>
</dbReference>
<keyword evidence="5 11" id="KW-0812">Transmembrane</keyword>
<evidence type="ECO:0000256" key="9">
    <source>
        <dbReference type="ARBA" id="ARBA00023136"/>
    </source>
</evidence>
<dbReference type="InterPro" id="IPR038050">
    <property type="entry name" value="Neuro_actylchol_rec"/>
</dbReference>
<dbReference type="SUPFAM" id="SSF63712">
    <property type="entry name" value="Nicotinic receptor ligand binding domain-like"/>
    <property type="match status" value="1"/>
</dbReference>
<feature type="domain" description="Neurotransmitter-gated ion-channel ligand-binding" evidence="12">
    <location>
        <begin position="40"/>
        <end position="248"/>
    </location>
</feature>
<dbReference type="GO" id="GO:0099095">
    <property type="term" value="F:ligand-gated monoatomic anion channel activity"/>
    <property type="evidence" value="ECO:0007669"/>
    <property type="project" value="UniProtKB-ARBA"/>
</dbReference>
<dbReference type="Proteomes" id="UP001168821">
    <property type="component" value="Unassembled WGS sequence"/>
</dbReference>
<feature type="transmembrane region" description="Helical" evidence="11">
    <location>
        <begin position="444"/>
        <end position="462"/>
    </location>
</feature>
<feature type="transmembrane region" description="Helical" evidence="11">
    <location>
        <begin position="315"/>
        <end position="338"/>
    </location>
</feature>
<dbReference type="CDD" id="cd19049">
    <property type="entry name" value="LGIC_TM_anion"/>
    <property type="match status" value="1"/>
</dbReference>
<evidence type="ECO:0000256" key="11">
    <source>
        <dbReference type="RuleBase" id="RU000687"/>
    </source>
</evidence>
<feature type="signal peptide" evidence="11">
    <location>
        <begin position="1"/>
        <end position="23"/>
    </location>
</feature>
<dbReference type="SUPFAM" id="SSF90112">
    <property type="entry name" value="Neurotransmitter-gated ion-channel transmembrane pore"/>
    <property type="match status" value="1"/>
</dbReference>
<sequence>MASPKVLLLGILLLGGGIGIGNGSAADCPTLSNGDDLPQDQFISQLTDPCRYDKYVRPNTTTPLPINVTMEITHMEATQSQFTSYMTVQFVYLDSNLNYETSSPQRTIILGDESLKAKIWTPNILMRDESGTSVIATSTKDIVVSITKTGLVTYSYKMTVQFNCQMDLKKFPFDYQRCKIAFSDWSNNAANVDLKWTQTPPFYKAADLHFSEYIMDEAEFNLGSDAGPYPGLPVGTFTKLTIEFKFHRDIGYYLLDFFIPSYLLVFTAWVTFWLQADAGPPRATLGASTVVAFITLHLGVSKDIPKVSYVKASDVWFLAVIFFIFLSLAEFAFVNVIWRRKKHIELKKPKPKYVLKSAFMPQKSREDLQRYASTLSLATIGQSNDSLNSTKPLPLQGNYKSVDSLDSANCHTAISIPGSDEQVFTWTKMTPQEVAIYVDRKARIVFPVTFLIFNVLYWVFVYCL</sequence>
<organism evidence="14 15">
    <name type="scientific">Zophobas morio</name>
    <dbReference type="NCBI Taxonomy" id="2755281"/>
    <lineage>
        <taxon>Eukaryota</taxon>
        <taxon>Metazoa</taxon>
        <taxon>Ecdysozoa</taxon>
        <taxon>Arthropoda</taxon>
        <taxon>Hexapoda</taxon>
        <taxon>Insecta</taxon>
        <taxon>Pterygota</taxon>
        <taxon>Neoptera</taxon>
        <taxon>Endopterygota</taxon>
        <taxon>Coleoptera</taxon>
        <taxon>Polyphaga</taxon>
        <taxon>Cucujiformia</taxon>
        <taxon>Tenebrionidae</taxon>
        <taxon>Zophobas</taxon>
    </lineage>
</organism>
<protein>
    <submittedName>
        <fullName evidence="14">Uncharacterized protein</fullName>
    </submittedName>
</protein>
<keyword evidence="7 11" id="KW-1133">Transmembrane helix</keyword>
<feature type="domain" description="Neurotransmitter-gated ion-channel transmembrane" evidence="13">
    <location>
        <begin position="258"/>
        <end position="458"/>
    </location>
</feature>
<evidence type="ECO:0000256" key="6">
    <source>
        <dbReference type="ARBA" id="ARBA00022729"/>
    </source>
</evidence>
<evidence type="ECO:0000313" key="14">
    <source>
        <dbReference type="EMBL" id="KAJ3644767.1"/>
    </source>
</evidence>
<keyword evidence="3 11" id="KW-0813">Transport</keyword>
<feature type="chain" id="PRO_5041485753" evidence="11">
    <location>
        <begin position="24"/>
        <end position="464"/>
    </location>
</feature>
<dbReference type="PROSITE" id="PS00236">
    <property type="entry name" value="NEUROTR_ION_CHANNEL"/>
    <property type="match status" value="1"/>
</dbReference>